<dbReference type="GO" id="GO:0016887">
    <property type="term" value="F:ATP hydrolysis activity"/>
    <property type="evidence" value="ECO:0007669"/>
    <property type="project" value="InterPro"/>
</dbReference>
<comment type="similarity">
    <text evidence="2">Belongs to the SMC family. SMC2 subfamily.</text>
</comment>
<organism evidence="15 16">
    <name type="scientific">Prymnesium parvum</name>
    <name type="common">Toxic golden alga</name>
    <dbReference type="NCBI Taxonomy" id="97485"/>
    <lineage>
        <taxon>Eukaryota</taxon>
        <taxon>Haptista</taxon>
        <taxon>Haptophyta</taxon>
        <taxon>Prymnesiophyceae</taxon>
        <taxon>Prymnesiales</taxon>
        <taxon>Prymnesiaceae</taxon>
        <taxon>Prymnesium</taxon>
    </lineage>
</organism>
<dbReference type="EMBL" id="JBGBPQ010000014">
    <property type="protein sequence ID" value="KAL1511253.1"/>
    <property type="molecule type" value="Genomic_DNA"/>
</dbReference>
<evidence type="ECO:0000256" key="7">
    <source>
        <dbReference type="ARBA" id="ARBA00023054"/>
    </source>
</evidence>
<dbReference type="GO" id="GO:0030261">
    <property type="term" value="P:chromosome condensation"/>
    <property type="evidence" value="ECO:0007669"/>
    <property type="project" value="UniProtKB-KW"/>
</dbReference>
<sequence>MYIIRIILDGFKSYATRTEISGFDDKFNAITGYNGSGKSNVLDSICFVLGITNLSQVRVSSLTELIYKQGQAGVTKASVTLVFDNTDASMSPLGYEQFSQIAVTRQIVVGGRNKYLINGHNANPQRVQNLFHSVQLNVNNPHFLIMQGRITKVLNNKPIETLGMIEEAAGTRMFETRKQQAIKTIEKKEAKRAEIQQVVDTDLTPRLEKLGAERAQYLEYTTLSNELEGLNRFCQAHDFYCAEQAKQQCVDTQSEDDSRKKQLNADIKSAETELSRLKESVNEVLARKDKEGAGELKALEAKEQDLSKQLIKLTTELQQMRDALQAEVDAHRSCVDSIAEYERSQKKCEGEKQKTSAAAEKAFAAHAKENDLLQAKRGQVEAEMGLGTTSDGEGSKNLQAQLSDASSAVSACATALKALEMKTKHVSKELKEVEKKHSESRKATGKQEEEQAALEKQVGKLHQQLQEINFDERSELDLGQEQDARQREHAQLCKREESLASSLSGQDFRYSDPEKGFDSRRVKGTVASNIRVQDFVNAPALEAVAGGRLHQVIVDDEKTGMLLLTKGKLQRRVTLIPLNKIRPFVVSPEKVAAAKKLVGERKVSLAVDLLEFAEEVTPAIQHIFGSTLVCSDKASARAVCEKIGVKSVTLEGDLYDPSGTLTGGSRAKGSASLLCRLSELSQLRKELADKEQDLALLAVNLEKCRKQAEIYQNVQSDLELKQHQLELHRQSMRSSQSGQLAEHLEKLRSQFEQQQQQLQEAKAALEDATNKREDLASQLQDFEGNREERMAQSMSAIAALEKQVKASAKAMEAAKQAHQKVVLEQEELEREDNVAREQLAEIDRRKIELISAVESKEAAELAKKTEYEKAATALQDRKRALGSYDEEVTKLSARRDECTKQKEDAHMELRQIEIRSGRAQKDIAAAEARCRDLLKQHPWITSEKDSFGQAGSAYDFKRTKPTTAQQSLAKKTAQLEAMSKRINKKVLSMFETAEQEYKELIEKKEIVEKDKTKIEAVIAELTQKKIEALHKTWVKVNKDFGSIFSTLLPGAKAKLEPQEGCSPEEGLIIKVGFGQAWKQGLQELSGGQRSLIALSLILSLLRFKPAPVYILDEVDAALDLSHTQNIGTMIKAHFKQSQFLVVSLKEGMFNNANVIFRTALVDGSSTITRSVGPGAKSRAEEPANGKKGAAAGRAALTAVNSAA</sequence>
<dbReference type="SUPFAM" id="SSF75553">
    <property type="entry name" value="Smc hinge domain"/>
    <property type="match status" value="1"/>
</dbReference>
<evidence type="ECO:0000259" key="14">
    <source>
        <dbReference type="SMART" id="SM00968"/>
    </source>
</evidence>
<feature type="coiled-coil region" evidence="12">
    <location>
        <begin position="983"/>
        <end position="1024"/>
    </location>
</feature>
<dbReference type="Pfam" id="PF06470">
    <property type="entry name" value="SMC_hinge"/>
    <property type="match status" value="1"/>
</dbReference>
<evidence type="ECO:0000256" key="2">
    <source>
        <dbReference type="ARBA" id="ARBA00005231"/>
    </source>
</evidence>
<gene>
    <name evidence="15" type="ORF">AB1Y20_006062</name>
</gene>
<keyword evidence="16" id="KW-1185">Reference proteome</keyword>
<dbReference type="GO" id="GO:0005524">
    <property type="term" value="F:ATP binding"/>
    <property type="evidence" value="ECO:0007669"/>
    <property type="project" value="UniProtKB-KW"/>
</dbReference>
<dbReference type="Pfam" id="PF02463">
    <property type="entry name" value="SMC_N"/>
    <property type="match status" value="1"/>
</dbReference>
<feature type="coiled-coil region" evidence="12">
    <location>
        <begin position="737"/>
        <end position="845"/>
    </location>
</feature>
<feature type="coiled-coil region" evidence="12">
    <location>
        <begin position="895"/>
        <end position="936"/>
    </location>
</feature>
<evidence type="ECO:0000256" key="9">
    <source>
        <dbReference type="ARBA" id="ARBA00023242"/>
    </source>
</evidence>
<name>A0AB34J3M7_PRYPA</name>
<dbReference type="GO" id="GO:0005634">
    <property type="term" value="C:nucleus"/>
    <property type="evidence" value="ECO:0007669"/>
    <property type="project" value="UniProtKB-SubCell"/>
</dbReference>
<evidence type="ECO:0000256" key="8">
    <source>
        <dbReference type="ARBA" id="ARBA00023067"/>
    </source>
</evidence>
<dbReference type="GO" id="GO:0051301">
    <property type="term" value="P:cell division"/>
    <property type="evidence" value="ECO:0007669"/>
    <property type="project" value="UniProtKB-KW"/>
</dbReference>
<accession>A0AB34J3M7</accession>
<dbReference type="Gene3D" id="1.20.1060.20">
    <property type="match status" value="1"/>
</dbReference>
<reference evidence="15 16" key="1">
    <citation type="journal article" date="2024" name="Science">
        <title>Giant polyketide synthase enzymes in the biosynthesis of giant marine polyether toxins.</title>
        <authorList>
            <person name="Fallon T.R."/>
            <person name="Shende V.V."/>
            <person name="Wierzbicki I.H."/>
            <person name="Pendleton A.L."/>
            <person name="Watervoot N.F."/>
            <person name="Auber R.P."/>
            <person name="Gonzalez D.J."/>
            <person name="Wisecaver J.H."/>
            <person name="Moore B.S."/>
        </authorList>
    </citation>
    <scope>NUCLEOTIDE SEQUENCE [LARGE SCALE GENOMIC DNA]</scope>
    <source>
        <strain evidence="15 16">12B1</strain>
    </source>
</reference>
<evidence type="ECO:0000256" key="3">
    <source>
        <dbReference type="ARBA" id="ARBA00022618"/>
    </source>
</evidence>
<feature type="coiled-coil region" evidence="12">
    <location>
        <begin position="680"/>
        <end position="707"/>
    </location>
</feature>
<dbReference type="Gene3D" id="3.40.50.300">
    <property type="entry name" value="P-loop containing nucleotide triphosphate hydrolases"/>
    <property type="match status" value="2"/>
</dbReference>
<comment type="subcellular location">
    <subcellularLocation>
        <location evidence="1 11">Nucleus</location>
    </subcellularLocation>
</comment>
<dbReference type="Proteomes" id="UP001515480">
    <property type="component" value="Unassembled WGS sequence"/>
</dbReference>
<dbReference type="SMART" id="SM00968">
    <property type="entry name" value="SMC_hinge"/>
    <property type="match status" value="1"/>
</dbReference>
<feature type="domain" description="SMC hinge" evidence="14">
    <location>
        <begin position="520"/>
        <end position="640"/>
    </location>
</feature>
<keyword evidence="6" id="KW-0067">ATP-binding</keyword>
<keyword evidence="7 12" id="KW-0175">Coiled coil</keyword>
<evidence type="ECO:0000256" key="6">
    <source>
        <dbReference type="ARBA" id="ARBA00022840"/>
    </source>
</evidence>
<keyword evidence="3" id="KW-0132">Cell division</keyword>
<dbReference type="PANTHER" id="PTHR43977">
    <property type="entry name" value="STRUCTURAL MAINTENANCE OF CHROMOSOMES PROTEIN 3"/>
    <property type="match status" value="1"/>
</dbReference>
<keyword evidence="5" id="KW-0498">Mitosis</keyword>
<evidence type="ECO:0000256" key="11">
    <source>
        <dbReference type="PIRNR" id="PIRNR005719"/>
    </source>
</evidence>
<keyword evidence="4" id="KW-0547">Nucleotide-binding</keyword>
<dbReference type="InterPro" id="IPR027120">
    <property type="entry name" value="Smc2_ABC"/>
</dbReference>
<dbReference type="GO" id="GO:0005694">
    <property type="term" value="C:chromosome"/>
    <property type="evidence" value="ECO:0007669"/>
    <property type="project" value="InterPro"/>
</dbReference>
<feature type="coiled-coil region" evidence="12">
    <location>
        <begin position="260"/>
        <end position="323"/>
    </location>
</feature>
<feature type="compositionally biased region" description="Basic and acidic residues" evidence="13">
    <location>
        <begin position="429"/>
        <end position="449"/>
    </location>
</feature>
<dbReference type="InterPro" id="IPR010935">
    <property type="entry name" value="SMC_hinge"/>
</dbReference>
<evidence type="ECO:0000256" key="4">
    <source>
        <dbReference type="ARBA" id="ARBA00022741"/>
    </source>
</evidence>
<evidence type="ECO:0000256" key="5">
    <source>
        <dbReference type="ARBA" id="ARBA00022776"/>
    </source>
</evidence>
<dbReference type="Gene3D" id="3.30.70.1620">
    <property type="match status" value="1"/>
</dbReference>
<evidence type="ECO:0000256" key="10">
    <source>
        <dbReference type="ARBA" id="ARBA00023306"/>
    </source>
</evidence>
<dbReference type="InterPro" id="IPR036277">
    <property type="entry name" value="SMC_hinge_sf"/>
</dbReference>
<dbReference type="PIRSF" id="PIRSF005719">
    <property type="entry name" value="SMC"/>
    <property type="match status" value="1"/>
</dbReference>
<feature type="region of interest" description="Disordered" evidence="13">
    <location>
        <begin position="429"/>
        <end position="458"/>
    </location>
</feature>
<proteinExistence type="inferred from homology"/>
<evidence type="ECO:0000256" key="1">
    <source>
        <dbReference type="ARBA" id="ARBA00004123"/>
    </source>
</evidence>
<dbReference type="CDD" id="cd03273">
    <property type="entry name" value="ABC_SMC2_euk"/>
    <property type="match status" value="1"/>
</dbReference>
<keyword evidence="9 11" id="KW-0539">Nucleus</keyword>
<dbReference type="FunFam" id="3.40.50.300:FF:000385">
    <property type="entry name" value="Structural maintenance of chromosomes 2"/>
    <property type="match status" value="1"/>
</dbReference>
<comment type="caution">
    <text evidence="15">The sequence shown here is derived from an EMBL/GenBank/DDBJ whole genome shotgun (WGS) entry which is preliminary data.</text>
</comment>
<dbReference type="InterPro" id="IPR024704">
    <property type="entry name" value="SMC"/>
</dbReference>
<dbReference type="InterPro" id="IPR027417">
    <property type="entry name" value="P-loop_NTPase"/>
</dbReference>
<dbReference type="AlphaFoldDB" id="A0AB34J3M7"/>
<protein>
    <recommendedName>
        <fullName evidence="11">Structural maintenance of chromosomes protein</fullName>
    </recommendedName>
</protein>
<evidence type="ECO:0000256" key="13">
    <source>
        <dbReference type="SAM" id="MobiDB-lite"/>
    </source>
</evidence>
<dbReference type="InterPro" id="IPR003395">
    <property type="entry name" value="RecF/RecN/SMC_N"/>
</dbReference>
<evidence type="ECO:0000313" key="16">
    <source>
        <dbReference type="Proteomes" id="UP001515480"/>
    </source>
</evidence>
<evidence type="ECO:0000313" key="15">
    <source>
        <dbReference type="EMBL" id="KAL1511253.1"/>
    </source>
</evidence>
<evidence type="ECO:0000256" key="12">
    <source>
        <dbReference type="SAM" id="Coils"/>
    </source>
</evidence>
<dbReference type="SUPFAM" id="SSF52540">
    <property type="entry name" value="P-loop containing nucleoside triphosphate hydrolases"/>
    <property type="match status" value="1"/>
</dbReference>
<keyword evidence="8" id="KW-0226">DNA condensation</keyword>
<keyword evidence="10" id="KW-0131">Cell cycle</keyword>